<keyword evidence="3" id="KW-0997">Cell inner membrane</keyword>
<keyword evidence="2" id="KW-1003">Cell membrane</keyword>
<dbReference type="InterPro" id="IPR050166">
    <property type="entry name" value="ABC_transporter_ATP-bind"/>
</dbReference>
<evidence type="ECO:0000259" key="8">
    <source>
        <dbReference type="PROSITE" id="PS50893"/>
    </source>
</evidence>
<dbReference type="RefSeq" id="WP_121523989.1">
    <property type="nucleotide sequence ID" value="NZ_RCHR01000004.1"/>
</dbReference>
<comment type="caution">
    <text evidence="9">The sequence shown here is derived from an EMBL/GenBank/DDBJ whole genome shotgun (WGS) entry which is preliminary data.</text>
</comment>
<evidence type="ECO:0000313" key="9">
    <source>
        <dbReference type="EMBL" id="RLL43995.1"/>
    </source>
</evidence>
<dbReference type="SMART" id="SM00382">
    <property type="entry name" value="AAA"/>
    <property type="match status" value="1"/>
</dbReference>
<keyword evidence="1" id="KW-0813">Transport</keyword>
<dbReference type="Proteomes" id="UP000270219">
    <property type="component" value="Unassembled WGS sequence"/>
</dbReference>
<evidence type="ECO:0000256" key="1">
    <source>
        <dbReference type="ARBA" id="ARBA00022448"/>
    </source>
</evidence>
<evidence type="ECO:0000256" key="5">
    <source>
        <dbReference type="ARBA" id="ARBA00022840"/>
    </source>
</evidence>
<dbReference type="InterPro" id="IPR027417">
    <property type="entry name" value="P-loop_NTPase"/>
</dbReference>
<keyword evidence="10" id="KW-1185">Reference proteome</keyword>
<dbReference type="SUPFAM" id="SSF52540">
    <property type="entry name" value="P-loop containing nucleoside triphosphate hydrolases"/>
    <property type="match status" value="1"/>
</dbReference>
<keyword evidence="5 9" id="KW-0067">ATP-binding</keyword>
<dbReference type="PANTHER" id="PTHR42788:SF18">
    <property type="entry name" value="TAURINE IMPORT ATP-BINDING PROTEIN TAUB"/>
    <property type="match status" value="1"/>
</dbReference>
<dbReference type="PANTHER" id="PTHR42788">
    <property type="entry name" value="TAURINE IMPORT ATP-BINDING PROTEIN-RELATED"/>
    <property type="match status" value="1"/>
</dbReference>
<evidence type="ECO:0000256" key="7">
    <source>
        <dbReference type="ARBA" id="ARBA00023136"/>
    </source>
</evidence>
<dbReference type="Pfam" id="PF00005">
    <property type="entry name" value="ABC_tran"/>
    <property type="match status" value="1"/>
</dbReference>
<dbReference type="InterPro" id="IPR003439">
    <property type="entry name" value="ABC_transporter-like_ATP-bd"/>
</dbReference>
<gene>
    <name evidence="9" type="ORF">D8M04_13715</name>
</gene>
<evidence type="ECO:0000256" key="3">
    <source>
        <dbReference type="ARBA" id="ARBA00022519"/>
    </source>
</evidence>
<evidence type="ECO:0000256" key="2">
    <source>
        <dbReference type="ARBA" id="ARBA00022475"/>
    </source>
</evidence>
<dbReference type="PROSITE" id="PS00211">
    <property type="entry name" value="ABC_TRANSPORTER_1"/>
    <property type="match status" value="1"/>
</dbReference>
<dbReference type="InterPro" id="IPR003593">
    <property type="entry name" value="AAA+_ATPase"/>
</dbReference>
<protein>
    <submittedName>
        <fullName evidence="9">ABC transporter ATP-binding protein</fullName>
    </submittedName>
</protein>
<dbReference type="Gene3D" id="3.40.50.300">
    <property type="entry name" value="P-loop containing nucleotide triphosphate hydrolases"/>
    <property type="match status" value="1"/>
</dbReference>
<reference evidence="9 10" key="1">
    <citation type="submission" date="2018-10" db="EMBL/GenBank/DDBJ databases">
        <title>Oceanobacillus sp. YLB-02 draft genome.</title>
        <authorList>
            <person name="Yu L."/>
        </authorList>
    </citation>
    <scope>NUCLEOTIDE SEQUENCE [LARGE SCALE GENOMIC DNA]</scope>
    <source>
        <strain evidence="9 10">YLB-02</strain>
    </source>
</reference>
<dbReference type="AlphaFoldDB" id="A0A498D518"/>
<accession>A0A498D518</accession>
<name>A0A498D518_9BACI</name>
<proteinExistence type="predicted"/>
<sequence length="259" mass="29490">MVNLEVKAKVLELKDIQLTYGTKGRDVLALQNVNLDIEEGEFVSILGPSGCGKSTLLKIIAGFIEPTDGSAQIDGSEINGIDWNRGVVFQQPALYPWLTVEQNVHFGLKMRKKEDKETVRYFLDKIGLSQFMKSKPYELSGGMKQRAAIARVLVNNPRVLLMDEPFSALDALTREQMQNLLRDIWRETKKTIIFITHDVDEALLLATKVIVMSRRPGRIVKELLPTFTNHITAEDNSVRFTKEFQEYREEILHLINSQS</sequence>
<evidence type="ECO:0000256" key="6">
    <source>
        <dbReference type="ARBA" id="ARBA00022967"/>
    </source>
</evidence>
<organism evidence="9 10">
    <name type="scientific">Oceanobacillus piezotolerans</name>
    <dbReference type="NCBI Taxonomy" id="2448030"/>
    <lineage>
        <taxon>Bacteria</taxon>
        <taxon>Bacillati</taxon>
        <taxon>Bacillota</taxon>
        <taxon>Bacilli</taxon>
        <taxon>Bacillales</taxon>
        <taxon>Bacillaceae</taxon>
        <taxon>Oceanobacillus</taxon>
    </lineage>
</organism>
<dbReference type="InterPro" id="IPR017871">
    <property type="entry name" value="ABC_transporter-like_CS"/>
</dbReference>
<keyword evidence="4" id="KW-0547">Nucleotide-binding</keyword>
<evidence type="ECO:0000313" key="10">
    <source>
        <dbReference type="Proteomes" id="UP000270219"/>
    </source>
</evidence>
<dbReference type="GO" id="GO:0005524">
    <property type="term" value="F:ATP binding"/>
    <property type="evidence" value="ECO:0007669"/>
    <property type="project" value="UniProtKB-KW"/>
</dbReference>
<feature type="domain" description="ABC transporter" evidence="8">
    <location>
        <begin position="11"/>
        <end position="239"/>
    </location>
</feature>
<dbReference type="EMBL" id="RCHR01000004">
    <property type="protein sequence ID" value="RLL43995.1"/>
    <property type="molecule type" value="Genomic_DNA"/>
</dbReference>
<dbReference type="PROSITE" id="PS50893">
    <property type="entry name" value="ABC_TRANSPORTER_2"/>
    <property type="match status" value="1"/>
</dbReference>
<dbReference type="CDD" id="cd03293">
    <property type="entry name" value="ABC_NrtD_SsuB_transporters"/>
    <property type="match status" value="1"/>
</dbReference>
<dbReference type="OrthoDB" id="9802264at2"/>
<keyword evidence="6" id="KW-1278">Translocase</keyword>
<dbReference type="GO" id="GO:0016887">
    <property type="term" value="F:ATP hydrolysis activity"/>
    <property type="evidence" value="ECO:0007669"/>
    <property type="project" value="InterPro"/>
</dbReference>
<keyword evidence="7" id="KW-0472">Membrane</keyword>
<evidence type="ECO:0000256" key="4">
    <source>
        <dbReference type="ARBA" id="ARBA00022741"/>
    </source>
</evidence>